<protein>
    <recommendedName>
        <fullName evidence="3">Ketosynthase family 3 (KS3) domain-containing protein</fullName>
    </recommendedName>
</protein>
<dbReference type="GO" id="GO:0006633">
    <property type="term" value="P:fatty acid biosynthetic process"/>
    <property type="evidence" value="ECO:0007669"/>
    <property type="project" value="InterPro"/>
</dbReference>
<dbReference type="GO" id="GO:0004312">
    <property type="term" value="F:fatty acid synthase activity"/>
    <property type="evidence" value="ECO:0007669"/>
    <property type="project" value="TreeGrafter"/>
</dbReference>
<evidence type="ECO:0000256" key="2">
    <source>
        <dbReference type="SAM" id="Phobius"/>
    </source>
</evidence>
<dbReference type="Proteomes" id="UP000502823">
    <property type="component" value="Unassembled WGS sequence"/>
</dbReference>
<dbReference type="OrthoDB" id="329835at2759"/>
<gene>
    <name evidence="4" type="ORF">Cfor_00866</name>
</gene>
<feature type="domain" description="Ketosynthase family 3 (KS3)" evidence="3">
    <location>
        <begin position="12"/>
        <end position="399"/>
    </location>
</feature>
<dbReference type="InterPro" id="IPR050091">
    <property type="entry name" value="PKS_NRPS_Biosynth_Enz"/>
</dbReference>
<dbReference type="AlphaFoldDB" id="A0A6L2PBZ5"/>
<proteinExistence type="predicted"/>
<dbReference type="PROSITE" id="PS00606">
    <property type="entry name" value="KS3_1"/>
    <property type="match status" value="1"/>
</dbReference>
<dbReference type="Pfam" id="PF00109">
    <property type="entry name" value="ketoacyl-synt"/>
    <property type="match status" value="1"/>
</dbReference>
<dbReference type="SUPFAM" id="SSF53901">
    <property type="entry name" value="Thiolase-like"/>
    <property type="match status" value="1"/>
</dbReference>
<dbReference type="InterPro" id="IPR018201">
    <property type="entry name" value="Ketoacyl_synth_AS"/>
</dbReference>
<keyword evidence="2" id="KW-1133">Transmembrane helix</keyword>
<comment type="caution">
    <text evidence="4">The sequence shown here is derived from an EMBL/GenBank/DDBJ whole genome shotgun (WGS) entry which is preliminary data.</text>
</comment>
<keyword evidence="5" id="KW-1185">Reference proteome</keyword>
<dbReference type="InParanoid" id="A0A6L2PBZ5"/>
<dbReference type="InterPro" id="IPR014043">
    <property type="entry name" value="Acyl_transferase_dom"/>
</dbReference>
<dbReference type="EMBL" id="BLKM01000179">
    <property type="protein sequence ID" value="GFG29876.1"/>
    <property type="molecule type" value="Genomic_DNA"/>
</dbReference>
<keyword evidence="2" id="KW-0472">Membrane</keyword>
<name>A0A6L2PBZ5_COPFO</name>
<feature type="transmembrane region" description="Helical" evidence="2">
    <location>
        <begin position="370"/>
        <end position="393"/>
    </location>
</feature>
<dbReference type="GO" id="GO:0004315">
    <property type="term" value="F:3-oxoacyl-[acyl-carrier-protein] synthase activity"/>
    <property type="evidence" value="ECO:0007669"/>
    <property type="project" value="InterPro"/>
</dbReference>
<dbReference type="Pfam" id="PF00698">
    <property type="entry name" value="Acyl_transf_1"/>
    <property type="match status" value="1"/>
</dbReference>
<dbReference type="InterPro" id="IPR016039">
    <property type="entry name" value="Thiolase-like"/>
</dbReference>
<organism evidence="4 5">
    <name type="scientific">Coptotermes formosanus</name>
    <name type="common">Formosan subterranean termite</name>
    <dbReference type="NCBI Taxonomy" id="36987"/>
    <lineage>
        <taxon>Eukaryota</taxon>
        <taxon>Metazoa</taxon>
        <taxon>Ecdysozoa</taxon>
        <taxon>Arthropoda</taxon>
        <taxon>Hexapoda</taxon>
        <taxon>Insecta</taxon>
        <taxon>Pterygota</taxon>
        <taxon>Neoptera</taxon>
        <taxon>Polyneoptera</taxon>
        <taxon>Dictyoptera</taxon>
        <taxon>Blattodea</taxon>
        <taxon>Blattoidea</taxon>
        <taxon>Termitoidae</taxon>
        <taxon>Rhinotermitidae</taxon>
        <taxon>Coptotermes</taxon>
    </lineage>
</organism>
<dbReference type="CDD" id="cd00833">
    <property type="entry name" value="PKS"/>
    <property type="match status" value="1"/>
</dbReference>
<dbReference type="Gene3D" id="3.40.47.10">
    <property type="match status" value="1"/>
</dbReference>
<dbReference type="PANTHER" id="PTHR43775:SF23">
    <property type="entry name" value="FATTY ACID SYNTHASE 3"/>
    <property type="match status" value="1"/>
</dbReference>
<dbReference type="PANTHER" id="PTHR43775">
    <property type="entry name" value="FATTY ACID SYNTHASE"/>
    <property type="match status" value="1"/>
</dbReference>
<keyword evidence="1" id="KW-0808">Transferase</keyword>
<evidence type="ECO:0000313" key="5">
    <source>
        <dbReference type="Proteomes" id="UP000502823"/>
    </source>
</evidence>
<dbReference type="SMART" id="SM00825">
    <property type="entry name" value="PKS_KS"/>
    <property type="match status" value="1"/>
</dbReference>
<dbReference type="InterPro" id="IPR020841">
    <property type="entry name" value="PKS_Beta-ketoAc_synthase_dom"/>
</dbReference>
<reference evidence="5" key="1">
    <citation type="submission" date="2020-01" db="EMBL/GenBank/DDBJ databases">
        <title>Draft genome sequence of the Termite Coptotermes fromosanus.</title>
        <authorList>
            <person name="Itakura S."/>
            <person name="Yosikawa Y."/>
            <person name="Umezawa K."/>
        </authorList>
    </citation>
    <scope>NUCLEOTIDE SEQUENCE [LARGE SCALE GENOMIC DNA]</scope>
</reference>
<dbReference type="PROSITE" id="PS52004">
    <property type="entry name" value="KS3_2"/>
    <property type="match status" value="1"/>
</dbReference>
<evidence type="ECO:0000313" key="4">
    <source>
        <dbReference type="EMBL" id="GFG29876.1"/>
    </source>
</evidence>
<dbReference type="InterPro" id="IPR014030">
    <property type="entry name" value="Ketoacyl_synth_N"/>
</dbReference>
<sequence length="399" mass="44474">MPVSTDTQPPTGDDVVISGIAGCFPESENVYEFRDNLFNKVDMVTNDGRRWKLDHTDIPVRTGKLHNIDKFDASFFSVHYKQAQSMDPQSRMLLEKTYEAIVDAGVNPGLLKGQNTGVFVGTSMSESEQALYYDKIQNNGLGVIGCSRALLSNRLSYWLGVHGPSYLVDTACSSSLYALEHAYRAMQAGLCDSAIVGGSNLCLHPYVSLGFYSLGVLSREGICRSFDRDGKGVEKFATDNSMYLLGLVEIKILSKETFGVTQKKMFHVASRRYQELIPQPKPRSSRWVCSSVQPRTWNSPAVKYSSAEYHTNNLLNAVYFDEASHQIPHNAITIEIAPHGLLQAILKRSLNEGITNIALTQRGHPDGTEFLLTALGRCVYGFAYLMSYIWYVLYVEIKT</sequence>
<dbReference type="Gene3D" id="1.10.287.1960">
    <property type="match status" value="1"/>
</dbReference>
<accession>A0A6L2PBZ5</accession>
<keyword evidence="2" id="KW-0812">Transmembrane</keyword>
<evidence type="ECO:0000259" key="3">
    <source>
        <dbReference type="PROSITE" id="PS52004"/>
    </source>
</evidence>
<evidence type="ECO:0000256" key="1">
    <source>
        <dbReference type="ARBA" id="ARBA00022679"/>
    </source>
</evidence>